<evidence type="ECO:0000313" key="2">
    <source>
        <dbReference type="EMBL" id="AXY26247.1"/>
    </source>
</evidence>
<dbReference type="AlphaFoldDB" id="A0A347WME0"/>
<dbReference type="InterPro" id="IPR017259">
    <property type="entry name" value="UCP037672"/>
</dbReference>
<organism evidence="2 3">
    <name type="scientific">Suicoccus acidiformans</name>
    <dbReference type="NCBI Taxonomy" id="2036206"/>
    <lineage>
        <taxon>Bacteria</taxon>
        <taxon>Bacillati</taxon>
        <taxon>Bacillota</taxon>
        <taxon>Bacilli</taxon>
        <taxon>Lactobacillales</taxon>
        <taxon>Aerococcaceae</taxon>
        <taxon>Suicoccus</taxon>
    </lineage>
</organism>
<dbReference type="OrthoDB" id="2339953at2"/>
<reference evidence="2 3" key="1">
    <citation type="submission" date="2017-09" db="EMBL/GenBank/DDBJ databases">
        <title>Complete genome sequence of Oxytococcus suis strain ZY16052.</title>
        <authorList>
            <person name="Li F."/>
        </authorList>
    </citation>
    <scope>NUCLEOTIDE SEQUENCE [LARGE SCALE GENOMIC DNA]</scope>
    <source>
        <strain evidence="2 3">ZY16052</strain>
    </source>
</reference>
<dbReference type="Pfam" id="PF12650">
    <property type="entry name" value="DUF3784"/>
    <property type="match status" value="1"/>
</dbReference>
<keyword evidence="3" id="KW-1185">Reference proteome</keyword>
<evidence type="ECO:0000313" key="3">
    <source>
        <dbReference type="Proteomes" id="UP000263232"/>
    </source>
</evidence>
<feature type="transmembrane region" description="Helical" evidence="1">
    <location>
        <begin position="6"/>
        <end position="24"/>
    </location>
</feature>
<gene>
    <name evidence="2" type="ORF">CL176_09705</name>
</gene>
<proteinExistence type="predicted"/>
<dbReference type="KEGG" id="abae:CL176_09705"/>
<evidence type="ECO:0000256" key="1">
    <source>
        <dbReference type="SAM" id="Phobius"/>
    </source>
</evidence>
<name>A0A347WME0_9LACT</name>
<dbReference type="Proteomes" id="UP000263232">
    <property type="component" value="Chromosome"/>
</dbReference>
<dbReference type="EMBL" id="CP023434">
    <property type="protein sequence ID" value="AXY26247.1"/>
    <property type="molecule type" value="Genomic_DNA"/>
</dbReference>
<accession>A0A347WME0</accession>
<keyword evidence="1" id="KW-0472">Membrane</keyword>
<protein>
    <submittedName>
        <fullName evidence="2">DUF3784 domain-containing protein</fullName>
    </submittedName>
</protein>
<keyword evidence="1" id="KW-1133">Transmembrane helix</keyword>
<keyword evidence="1" id="KW-0812">Transmembrane</keyword>
<feature type="transmembrane region" description="Helical" evidence="1">
    <location>
        <begin position="51"/>
        <end position="72"/>
    </location>
</feature>
<sequence length="73" mass="8289">MNLLKIILIVVGVAFTTFGYLIYFKEKYNLINGFEADYKSGRKTEYYAKKVGLVELIIGIILILIGICVIIIK</sequence>
<dbReference type="RefSeq" id="WP_118991142.1">
    <property type="nucleotide sequence ID" value="NZ_CP023434.1"/>
</dbReference>